<evidence type="ECO:0000259" key="1">
    <source>
        <dbReference type="Pfam" id="PF05118"/>
    </source>
</evidence>
<dbReference type="Proteomes" id="UP000199306">
    <property type="component" value="Unassembled WGS sequence"/>
</dbReference>
<proteinExistence type="predicted"/>
<dbReference type="InterPro" id="IPR027443">
    <property type="entry name" value="IPNS-like_sf"/>
</dbReference>
<dbReference type="Pfam" id="PF05118">
    <property type="entry name" value="Asp_Arg_Hydrox"/>
    <property type="match status" value="1"/>
</dbReference>
<dbReference type="STRING" id="1079859.SAMN04515674_105344"/>
<name>A0A1I5T2R5_9BACT</name>
<keyword evidence="3" id="KW-1185">Reference proteome</keyword>
<dbReference type="SUPFAM" id="SSF51197">
    <property type="entry name" value="Clavaminate synthase-like"/>
    <property type="match status" value="1"/>
</dbReference>
<feature type="domain" description="Aspartyl/asparaginy/proline hydroxylase" evidence="1">
    <location>
        <begin position="19"/>
        <end position="174"/>
    </location>
</feature>
<reference evidence="2 3" key="1">
    <citation type="submission" date="2016-10" db="EMBL/GenBank/DDBJ databases">
        <authorList>
            <person name="de Groot N.N."/>
        </authorList>
    </citation>
    <scope>NUCLEOTIDE SEQUENCE [LARGE SCALE GENOMIC DNA]</scope>
    <source>
        <strain evidence="3">E92,LMG 26720,CCM 7988</strain>
    </source>
</reference>
<protein>
    <submittedName>
        <fullName evidence="2">Aspartyl/Asparaginyl beta-hydroxylase</fullName>
    </submittedName>
</protein>
<dbReference type="EMBL" id="FOXH01000005">
    <property type="protein sequence ID" value="SFP77325.1"/>
    <property type="molecule type" value="Genomic_DNA"/>
</dbReference>
<evidence type="ECO:0000313" key="3">
    <source>
        <dbReference type="Proteomes" id="UP000199306"/>
    </source>
</evidence>
<dbReference type="OrthoDB" id="1441538at2"/>
<accession>A0A1I5T2R5</accession>
<dbReference type="RefSeq" id="WP_092016977.1">
    <property type="nucleotide sequence ID" value="NZ_FOXH01000005.1"/>
</dbReference>
<dbReference type="AlphaFoldDB" id="A0A1I5T2R5"/>
<gene>
    <name evidence="2" type="ORF">SAMN04515674_105344</name>
</gene>
<dbReference type="Gene3D" id="2.60.120.330">
    <property type="entry name" value="B-lactam Antibiotic, Isopenicillin N Synthase, Chain"/>
    <property type="match status" value="1"/>
</dbReference>
<sequence length="233" mass="26992">MKNIFFKFPFHFDETKLAEDLSKCLKIQWPEHFNQQDFEGSWTSISLRSASGRESDISAHYTEQAYINTPVLQECHYFREIIESFQCEKEAVRLLSLAAGSVIKEHTDAHAGYEFGFFRIHIPIQTVPDVSFKVGGYELPMKSGECWYADFHLPHSVENRSKTNRVHLIMDCKRNEWSDELFGKAGYDFEEERKKNEIPAETKLQMIEELSGIDTEGARNLIAQLKKEIAQTS</sequence>
<evidence type="ECO:0000313" key="2">
    <source>
        <dbReference type="EMBL" id="SFP77325.1"/>
    </source>
</evidence>
<dbReference type="InterPro" id="IPR007803">
    <property type="entry name" value="Asp/Arg/Pro-Hydrxlase"/>
</dbReference>
<organism evidence="2 3">
    <name type="scientific">Pseudarcicella hirudinis</name>
    <dbReference type="NCBI Taxonomy" id="1079859"/>
    <lineage>
        <taxon>Bacteria</taxon>
        <taxon>Pseudomonadati</taxon>
        <taxon>Bacteroidota</taxon>
        <taxon>Cytophagia</taxon>
        <taxon>Cytophagales</taxon>
        <taxon>Flectobacillaceae</taxon>
        <taxon>Pseudarcicella</taxon>
    </lineage>
</organism>